<organism evidence="1 2">
    <name type="scientific">Candidatus Iainarchaeum sp</name>
    <dbReference type="NCBI Taxonomy" id="3101447"/>
    <lineage>
        <taxon>Archaea</taxon>
        <taxon>Candidatus Iainarchaeota</taxon>
        <taxon>Candidatus Iainarchaeia</taxon>
        <taxon>Candidatus Iainarchaeales</taxon>
        <taxon>Candidatus Iainarchaeaceae</taxon>
        <taxon>Candidatus Iainarchaeum</taxon>
    </lineage>
</organism>
<dbReference type="Gene3D" id="3.40.50.300">
    <property type="entry name" value="P-loop containing nucleotide triphosphate hydrolases"/>
    <property type="match status" value="1"/>
</dbReference>
<reference evidence="1" key="2">
    <citation type="submission" date="2021-05" db="EMBL/GenBank/DDBJ databases">
        <title>Protein family content uncovers lineage relationships and bacterial pathway maintenance mechanisms in DPANN archaea.</title>
        <authorList>
            <person name="Castelle C.J."/>
            <person name="Meheust R."/>
            <person name="Jaffe A.L."/>
            <person name="Seitz K."/>
            <person name="Gong X."/>
            <person name="Baker B.J."/>
            <person name="Banfield J.F."/>
        </authorList>
    </citation>
    <scope>NUCLEOTIDE SEQUENCE</scope>
    <source>
        <strain evidence="1">RIFCSPLOWO2_01_FULL_AR10_48_17</strain>
    </source>
</reference>
<sequence length="429" mass="49067">MSESKNIWNGYGLRGNPFNPDPLQVYGGALPIEESFIGREEEFKQITKHIHSNNTSRILIYGNIGIGKTTFANYVRFESQNDYFTPLGELGVQYDWTPQDFMFNTVQYVYSTIERNESIREKFNPDILQELKVLFGSERGIQTGIGANAFGFGITSTKGKQFAPQPTNPHALKLLFQEVLDEIQHIGYKGTIIHYNNLELIQDKGENQLISIMNGIRDFLQVEGAHFLFVSETSFFELFHQIPRIEGIFKTPILLTAFTPQEIKKILEKRVSLLRISSDITPINPVDDETLEILYDLYEGNLRGILRSLDCAINNIESATPTQINPMILKYTLYHFSNNRFVTNLNATEKKVLNKILEKKETTNKNLCEAFGMLPQNVAPILTNLRDIGAIRLARTEAQKRFYSPSQEALWLKLNPTLNTPLNPFFKKK</sequence>
<evidence type="ECO:0000313" key="1">
    <source>
        <dbReference type="EMBL" id="MBS3061785.1"/>
    </source>
</evidence>
<accession>A0A8T4LER0</accession>
<evidence type="ECO:0008006" key="3">
    <source>
        <dbReference type="Google" id="ProtNLM"/>
    </source>
</evidence>
<comment type="caution">
    <text evidence="1">The sequence shown here is derived from an EMBL/GenBank/DDBJ whole genome shotgun (WGS) entry which is preliminary data.</text>
</comment>
<dbReference type="EMBL" id="JAGVWC010000010">
    <property type="protein sequence ID" value="MBS3061785.1"/>
    <property type="molecule type" value="Genomic_DNA"/>
</dbReference>
<protein>
    <recommendedName>
        <fullName evidence="3">Orc1-like AAA ATPase domain-containing protein</fullName>
    </recommendedName>
</protein>
<dbReference type="InterPro" id="IPR027417">
    <property type="entry name" value="P-loop_NTPase"/>
</dbReference>
<reference evidence="1" key="1">
    <citation type="submission" date="2021-03" db="EMBL/GenBank/DDBJ databases">
        <authorList>
            <person name="Jaffe A."/>
        </authorList>
    </citation>
    <scope>NUCLEOTIDE SEQUENCE</scope>
    <source>
        <strain evidence="1">RIFCSPLOWO2_01_FULL_AR10_48_17</strain>
    </source>
</reference>
<dbReference type="InterPro" id="IPR036390">
    <property type="entry name" value="WH_DNA-bd_sf"/>
</dbReference>
<dbReference type="SUPFAM" id="SSF52540">
    <property type="entry name" value="P-loop containing nucleoside triphosphate hydrolases"/>
    <property type="match status" value="1"/>
</dbReference>
<proteinExistence type="predicted"/>
<name>A0A8T4LER0_9ARCH</name>
<dbReference type="AlphaFoldDB" id="A0A8T4LER0"/>
<gene>
    <name evidence="1" type="ORF">J4215_04355</name>
</gene>
<dbReference type="SUPFAM" id="SSF46785">
    <property type="entry name" value="Winged helix' DNA-binding domain"/>
    <property type="match status" value="1"/>
</dbReference>
<dbReference type="Proteomes" id="UP000675968">
    <property type="component" value="Unassembled WGS sequence"/>
</dbReference>
<evidence type="ECO:0000313" key="2">
    <source>
        <dbReference type="Proteomes" id="UP000675968"/>
    </source>
</evidence>